<evidence type="ECO:0000256" key="3">
    <source>
        <dbReference type="ARBA" id="ARBA00022989"/>
    </source>
</evidence>
<evidence type="ECO:0000256" key="2">
    <source>
        <dbReference type="ARBA" id="ARBA00022692"/>
    </source>
</evidence>
<accession>A0A8R1I244</accession>
<protein>
    <submittedName>
        <fullName evidence="7">G_PROTEIN_RECEP_F1_2 domain-containing protein</fullName>
    </submittedName>
</protein>
<feature type="transmembrane region" description="Helical" evidence="5">
    <location>
        <begin position="160"/>
        <end position="182"/>
    </location>
</feature>
<evidence type="ECO:0000256" key="1">
    <source>
        <dbReference type="ARBA" id="ARBA00004370"/>
    </source>
</evidence>
<feature type="transmembrane region" description="Helical" evidence="5">
    <location>
        <begin position="51"/>
        <end position="70"/>
    </location>
</feature>
<keyword evidence="8" id="KW-1185">Reference proteome</keyword>
<evidence type="ECO:0000256" key="5">
    <source>
        <dbReference type="SAM" id="Phobius"/>
    </source>
</evidence>
<dbReference type="PANTHER" id="PTHR23017:SF4">
    <property type="entry name" value="G-PROTEIN COUPLED RECEPTORS FAMILY 1 PROFILE DOMAIN-CONTAINING PROTEIN"/>
    <property type="match status" value="1"/>
</dbReference>
<dbReference type="Pfam" id="PF10328">
    <property type="entry name" value="7TM_GPCR_Srx"/>
    <property type="match status" value="1"/>
</dbReference>
<keyword evidence="4 5" id="KW-0472">Membrane</keyword>
<dbReference type="AlphaFoldDB" id="A0A8R1I244"/>
<dbReference type="GO" id="GO:0016020">
    <property type="term" value="C:membrane"/>
    <property type="evidence" value="ECO:0007669"/>
    <property type="project" value="UniProtKB-SubCell"/>
</dbReference>
<dbReference type="EnsemblMetazoa" id="CJA17111a.1">
    <property type="protein sequence ID" value="CJA17111a.1"/>
    <property type="gene ID" value="WBGene00136315"/>
</dbReference>
<feature type="transmembrane region" description="Helical" evidence="5">
    <location>
        <begin position="136"/>
        <end position="154"/>
    </location>
</feature>
<dbReference type="InterPro" id="IPR019430">
    <property type="entry name" value="7TM_GPCR_serpentine_rcpt_Srx"/>
</dbReference>
<feature type="transmembrane region" description="Helical" evidence="5">
    <location>
        <begin position="105"/>
        <end position="124"/>
    </location>
</feature>
<sequence>MKEKSFICGFIALLSYDITSQTHVAISINRFIAVFAPFSYNTIYNFRATKLLILLLIIISTIVVIIYAIALDCQLEYNKERKIFVISENRKCDVMGWTMLFGKSLMFSIVDVVLHIITLIKVISMRRRCLQTFGQTVFMSFELIAYILPVHFVSEDYTPFLLSIFLRTSIHAAEGVVTLIYNSDIRRKLRRRKKSYRISVTKVEQTTTAMPVFQN</sequence>
<dbReference type="Proteomes" id="UP000005237">
    <property type="component" value="Unassembled WGS sequence"/>
</dbReference>
<keyword evidence="3 5" id="KW-1133">Transmembrane helix</keyword>
<organism evidence="7 8">
    <name type="scientific">Caenorhabditis japonica</name>
    <dbReference type="NCBI Taxonomy" id="281687"/>
    <lineage>
        <taxon>Eukaryota</taxon>
        <taxon>Metazoa</taxon>
        <taxon>Ecdysozoa</taxon>
        <taxon>Nematoda</taxon>
        <taxon>Chromadorea</taxon>
        <taxon>Rhabditida</taxon>
        <taxon>Rhabditina</taxon>
        <taxon>Rhabditomorpha</taxon>
        <taxon>Rhabditoidea</taxon>
        <taxon>Rhabditidae</taxon>
        <taxon>Peloderinae</taxon>
        <taxon>Caenorhabditis</taxon>
    </lineage>
</organism>
<evidence type="ECO:0000259" key="6">
    <source>
        <dbReference type="PROSITE" id="PS50262"/>
    </source>
</evidence>
<dbReference type="PANTHER" id="PTHR23017">
    <property type="entry name" value="SERPENTINE RECEPTOR, CLASS X"/>
    <property type="match status" value="1"/>
</dbReference>
<evidence type="ECO:0000313" key="8">
    <source>
        <dbReference type="Proteomes" id="UP000005237"/>
    </source>
</evidence>
<dbReference type="PROSITE" id="PS50262">
    <property type="entry name" value="G_PROTEIN_RECEP_F1_2"/>
    <property type="match status" value="1"/>
</dbReference>
<evidence type="ECO:0000313" key="7">
    <source>
        <dbReference type="EnsemblMetazoa" id="CJA17111a.1"/>
    </source>
</evidence>
<dbReference type="Gene3D" id="1.20.1070.10">
    <property type="entry name" value="Rhodopsin 7-helix transmembrane proteins"/>
    <property type="match status" value="1"/>
</dbReference>
<proteinExistence type="predicted"/>
<evidence type="ECO:0000256" key="4">
    <source>
        <dbReference type="ARBA" id="ARBA00023136"/>
    </source>
</evidence>
<feature type="domain" description="G-protein coupled receptors family 1 profile" evidence="6">
    <location>
        <begin position="1"/>
        <end position="128"/>
    </location>
</feature>
<reference evidence="8" key="1">
    <citation type="submission" date="2010-08" db="EMBL/GenBank/DDBJ databases">
        <authorList>
            <consortium name="Caenorhabditis japonica Sequencing Consortium"/>
            <person name="Wilson R.K."/>
        </authorList>
    </citation>
    <scope>NUCLEOTIDE SEQUENCE [LARGE SCALE GENOMIC DNA]</scope>
    <source>
        <strain evidence="8">DF5081</strain>
    </source>
</reference>
<dbReference type="InterPro" id="IPR017452">
    <property type="entry name" value="GPCR_Rhodpsn_7TM"/>
</dbReference>
<keyword evidence="2 5" id="KW-0812">Transmembrane</keyword>
<name>A0A8R1I244_CAEJA</name>
<comment type="subcellular location">
    <subcellularLocation>
        <location evidence="1">Membrane</location>
    </subcellularLocation>
</comment>
<reference evidence="7" key="2">
    <citation type="submission" date="2022-06" db="UniProtKB">
        <authorList>
            <consortium name="EnsemblMetazoa"/>
        </authorList>
    </citation>
    <scope>IDENTIFICATION</scope>
    <source>
        <strain evidence="7">DF5081</strain>
    </source>
</reference>
<dbReference type="SUPFAM" id="SSF81321">
    <property type="entry name" value="Family A G protein-coupled receptor-like"/>
    <property type="match status" value="1"/>
</dbReference>